<evidence type="ECO:0000256" key="1">
    <source>
        <dbReference type="ARBA" id="ARBA00022801"/>
    </source>
</evidence>
<dbReference type="EMBL" id="CP076133">
    <property type="protein sequence ID" value="QWG05529.1"/>
    <property type="molecule type" value="Genomic_DNA"/>
</dbReference>
<dbReference type="InterPro" id="IPR008391">
    <property type="entry name" value="AXE1_dom"/>
</dbReference>
<keyword evidence="1" id="KW-0378">Hydrolase</keyword>
<evidence type="ECO:0000313" key="3">
    <source>
        <dbReference type="EMBL" id="QWG05529.1"/>
    </source>
</evidence>
<dbReference type="Pfam" id="PF05448">
    <property type="entry name" value="AXE1"/>
    <property type="match status" value="1"/>
</dbReference>
<feature type="domain" description="Acetyl xylan esterase" evidence="2">
    <location>
        <begin position="25"/>
        <end position="203"/>
    </location>
</feature>
<evidence type="ECO:0000259" key="2">
    <source>
        <dbReference type="Pfam" id="PF05448"/>
    </source>
</evidence>
<dbReference type="SUPFAM" id="SSF53474">
    <property type="entry name" value="alpha/beta-Hydrolases"/>
    <property type="match status" value="1"/>
</dbReference>
<dbReference type="GO" id="GO:0052689">
    <property type="term" value="F:carboxylic ester hydrolase activity"/>
    <property type="evidence" value="ECO:0007669"/>
    <property type="project" value="UniProtKB-ARBA"/>
</dbReference>
<dbReference type="PANTHER" id="PTHR22946">
    <property type="entry name" value="DIENELACTONE HYDROLASE DOMAIN-CONTAINING PROTEIN-RELATED"/>
    <property type="match status" value="1"/>
</dbReference>
<sequence length="401" mass="45245">MEKIFTLFLFLPIFALAQKESIWDLEELYKTPKYEETDLVNKKGVKSIFYESIDYKGKPTKVYAYYNIPTTERPENGYPAIVLVHGGGGTAFEDWVKIWNKRGYVAISMDLEGHLPSKNHQDRKNFEGSGPSRHGVFHDNNEALQDQWYYQAVAQVILAHSFLRGLPEVDTNNIGITGVSWGGMLTSSIAGIDDRFKFAIPIYGCGFLNGTDGLMGQHFKNGNQAYRDNLLTNFEAEAFLPKATMPILFINGSNDAHFPIPAMMSSAKAPKSKTYLYVEDGLGHGHPPAWDVEESYRFANAIIHNLPLMDIQKTTWDHSKMDFSAVVKGVRPRKVTAYYTFDKGKWQKRRWNSTPGNIKGTKVNAPIPEEATAAYLIIRDVKGMSLTTEVIFDTSDKQTMK</sequence>
<dbReference type="KEGG" id="fya:KMW28_24220"/>
<proteinExistence type="predicted"/>
<dbReference type="InterPro" id="IPR029058">
    <property type="entry name" value="AB_hydrolase_fold"/>
</dbReference>
<organism evidence="3 4">
    <name type="scientific">Flammeovirga yaeyamensis</name>
    <dbReference type="NCBI Taxonomy" id="367791"/>
    <lineage>
        <taxon>Bacteria</taxon>
        <taxon>Pseudomonadati</taxon>
        <taxon>Bacteroidota</taxon>
        <taxon>Cytophagia</taxon>
        <taxon>Cytophagales</taxon>
        <taxon>Flammeovirgaceae</taxon>
        <taxon>Flammeovirga</taxon>
    </lineage>
</organism>
<reference evidence="3 4" key="1">
    <citation type="submission" date="2021-05" db="EMBL/GenBank/DDBJ databases">
        <title>Comparative genomic studies on the polysaccharide-degrading batcterial strains of the Flammeovirga genus.</title>
        <authorList>
            <person name="Zewei F."/>
            <person name="Zheng Z."/>
            <person name="Yu L."/>
            <person name="Ruyue G."/>
            <person name="Yanhong M."/>
            <person name="Yuanyuan C."/>
            <person name="Jingyan G."/>
            <person name="Wenjun H."/>
        </authorList>
    </citation>
    <scope>NUCLEOTIDE SEQUENCE [LARGE SCALE GENOMIC DNA]</scope>
    <source>
        <strain evidence="3 4">NBRC:100898</strain>
    </source>
</reference>
<dbReference type="InterPro" id="IPR050261">
    <property type="entry name" value="FrsA_esterase"/>
</dbReference>
<evidence type="ECO:0000313" key="4">
    <source>
        <dbReference type="Proteomes" id="UP000678679"/>
    </source>
</evidence>
<name>A0AAX1ND40_9BACT</name>
<dbReference type="Proteomes" id="UP000678679">
    <property type="component" value="Chromosome 2"/>
</dbReference>
<gene>
    <name evidence="3" type="ORF">KMW28_24220</name>
</gene>
<dbReference type="RefSeq" id="WP_169661820.1">
    <property type="nucleotide sequence ID" value="NZ_CP076133.1"/>
</dbReference>
<protein>
    <submittedName>
        <fullName evidence="3">Acetylxylan esterase</fullName>
    </submittedName>
</protein>
<dbReference type="PANTHER" id="PTHR22946:SF9">
    <property type="entry name" value="POLYKETIDE TRANSFERASE AF380"/>
    <property type="match status" value="1"/>
</dbReference>
<keyword evidence="4" id="KW-1185">Reference proteome</keyword>
<dbReference type="AlphaFoldDB" id="A0AAX1ND40"/>
<accession>A0AAX1ND40</accession>
<dbReference type="Gene3D" id="3.40.50.1820">
    <property type="entry name" value="alpha/beta hydrolase"/>
    <property type="match status" value="1"/>
</dbReference>